<proteinExistence type="predicted"/>
<dbReference type="EMBL" id="BTSY01000005">
    <property type="protein sequence ID" value="GMT27478.1"/>
    <property type="molecule type" value="Genomic_DNA"/>
</dbReference>
<dbReference type="AlphaFoldDB" id="A0AAV5WAQ2"/>
<gene>
    <name evidence="1" type="ORF">PFISCL1PPCAC_18775</name>
</gene>
<accession>A0AAV5WAQ2</accession>
<sequence>RPVLVDLSLDLELSVDYAVDVKSRDEDGVDYTIRSLVGTKAQGTNQLTQSLSTKDLVIHWNSEGTNNDQ</sequence>
<organism evidence="1 2">
    <name type="scientific">Pristionchus fissidentatus</name>
    <dbReference type="NCBI Taxonomy" id="1538716"/>
    <lineage>
        <taxon>Eukaryota</taxon>
        <taxon>Metazoa</taxon>
        <taxon>Ecdysozoa</taxon>
        <taxon>Nematoda</taxon>
        <taxon>Chromadorea</taxon>
        <taxon>Rhabditida</taxon>
        <taxon>Rhabditina</taxon>
        <taxon>Diplogasteromorpha</taxon>
        <taxon>Diplogasteroidea</taxon>
        <taxon>Neodiplogasteridae</taxon>
        <taxon>Pristionchus</taxon>
    </lineage>
</organism>
<feature type="non-terminal residue" evidence="1">
    <location>
        <position position="1"/>
    </location>
</feature>
<evidence type="ECO:0000313" key="2">
    <source>
        <dbReference type="Proteomes" id="UP001432322"/>
    </source>
</evidence>
<reference evidence="1" key="1">
    <citation type="submission" date="2023-10" db="EMBL/GenBank/DDBJ databases">
        <title>Genome assembly of Pristionchus species.</title>
        <authorList>
            <person name="Yoshida K."/>
            <person name="Sommer R.J."/>
        </authorList>
    </citation>
    <scope>NUCLEOTIDE SEQUENCE</scope>
    <source>
        <strain evidence="1">RS5133</strain>
    </source>
</reference>
<keyword evidence="2" id="KW-1185">Reference proteome</keyword>
<evidence type="ECO:0000313" key="1">
    <source>
        <dbReference type="EMBL" id="GMT27478.1"/>
    </source>
</evidence>
<name>A0AAV5WAQ2_9BILA</name>
<feature type="non-terminal residue" evidence="1">
    <location>
        <position position="69"/>
    </location>
</feature>
<comment type="caution">
    <text evidence="1">The sequence shown here is derived from an EMBL/GenBank/DDBJ whole genome shotgun (WGS) entry which is preliminary data.</text>
</comment>
<dbReference type="Proteomes" id="UP001432322">
    <property type="component" value="Unassembled WGS sequence"/>
</dbReference>
<protein>
    <submittedName>
        <fullName evidence="1">Uncharacterized protein</fullName>
    </submittedName>
</protein>